<dbReference type="SUPFAM" id="SSF52058">
    <property type="entry name" value="L domain-like"/>
    <property type="match status" value="1"/>
</dbReference>
<dbReference type="Gene3D" id="3.40.50.300">
    <property type="entry name" value="P-loop containing nucleotide triphosphate hydrolases"/>
    <property type="match status" value="1"/>
</dbReference>
<dbReference type="InterPro" id="IPR002182">
    <property type="entry name" value="NB-ARC"/>
</dbReference>
<evidence type="ECO:0000259" key="5">
    <source>
        <dbReference type="PROSITE" id="PS50104"/>
    </source>
</evidence>
<dbReference type="InterPro" id="IPR035897">
    <property type="entry name" value="Toll_tir_struct_dom_sf"/>
</dbReference>
<comment type="caution">
    <text evidence="6">The sequence shown here is derived from an EMBL/GenBank/DDBJ whole genome shotgun (WGS) entry which is preliminary data.</text>
</comment>
<dbReference type="PANTHER" id="PTHR11017">
    <property type="entry name" value="LEUCINE-RICH REPEAT-CONTAINING PROTEIN"/>
    <property type="match status" value="1"/>
</dbReference>
<protein>
    <recommendedName>
        <fullName evidence="5">TIR domain-containing protein</fullName>
    </recommendedName>
</protein>
<gene>
    <name evidence="6" type="ORF">OSB04_015348</name>
</gene>
<dbReference type="SMART" id="SM00255">
    <property type="entry name" value="TIR"/>
    <property type="match status" value="1"/>
</dbReference>
<evidence type="ECO:0000256" key="3">
    <source>
        <dbReference type="ARBA" id="ARBA00022821"/>
    </source>
</evidence>
<dbReference type="Gene3D" id="1.10.8.430">
    <property type="entry name" value="Helical domain of apoptotic protease-activating factors"/>
    <property type="match status" value="1"/>
</dbReference>
<dbReference type="Pfam" id="PF23282">
    <property type="entry name" value="WHD_ROQ1"/>
    <property type="match status" value="1"/>
</dbReference>
<name>A0AA38TIU3_9ASTR</name>
<keyword evidence="7" id="KW-1185">Reference proteome</keyword>
<dbReference type="SUPFAM" id="SSF52540">
    <property type="entry name" value="P-loop containing nucleoside triphosphate hydrolases"/>
    <property type="match status" value="1"/>
</dbReference>
<dbReference type="EMBL" id="JARYMX010000004">
    <property type="protein sequence ID" value="KAJ9551303.1"/>
    <property type="molecule type" value="Genomic_DNA"/>
</dbReference>
<evidence type="ECO:0000256" key="4">
    <source>
        <dbReference type="ARBA" id="ARBA00023027"/>
    </source>
</evidence>
<dbReference type="InterPro" id="IPR036390">
    <property type="entry name" value="WH_DNA-bd_sf"/>
</dbReference>
<evidence type="ECO:0000313" key="6">
    <source>
        <dbReference type="EMBL" id="KAJ9551303.1"/>
    </source>
</evidence>
<evidence type="ECO:0000313" key="7">
    <source>
        <dbReference type="Proteomes" id="UP001172457"/>
    </source>
</evidence>
<dbReference type="SUPFAM" id="SSF46785">
    <property type="entry name" value="Winged helix' DNA-binding domain"/>
    <property type="match status" value="1"/>
</dbReference>
<organism evidence="6 7">
    <name type="scientific">Centaurea solstitialis</name>
    <name type="common">yellow star-thistle</name>
    <dbReference type="NCBI Taxonomy" id="347529"/>
    <lineage>
        <taxon>Eukaryota</taxon>
        <taxon>Viridiplantae</taxon>
        <taxon>Streptophyta</taxon>
        <taxon>Embryophyta</taxon>
        <taxon>Tracheophyta</taxon>
        <taxon>Spermatophyta</taxon>
        <taxon>Magnoliopsida</taxon>
        <taxon>eudicotyledons</taxon>
        <taxon>Gunneridae</taxon>
        <taxon>Pentapetalae</taxon>
        <taxon>asterids</taxon>
        <taxon>campanulids</taxon>
        <taxon>Asterales</taxon>
        <taxon>Asteraceae</taxon>
        <taxon>Carduoideae</taxon>
        <taxon>Cardueae</taxon>
        <taxon>Centaureinae</taxon>
        <taxon>Centaurea</taxon>
    </lineage>
</organism>
<dbReference type="Gene3D" id="3.80.10.10">
    <property type="entry name" value="Ribonuclease Inhibitor"/>
    <property type="match status" value="2"/>
</dbReference>
<dbReference type="Pfam" id="PF01582">
    <property type="entry name" value="TIR"/>
    <property type="match status" value="1"/>
</dbReference>
<dbReference type="InterPro" id="IPR042197">
    <property type="entry name" value="Apaf_helical"/>
</dbReference>
<dbReference type="AlphaFoldDB" id="A0AA38TIU3"/>
<dbReference type="InterPro" id="IPR027417">
    <property type="entry name" value="P-loop_NTPase"/>
</dbReference>
<keyword evidence="2" id="KW-0677">Repeat</keyword>
<proteinExistence type="predicted"/>
<dbReference type="FunFam" id="3.40.50.10140:FF:000007">
    <property type="entry name" value="Disease resistance protein (TIR-NBS-LRR class)"/>
    <property type="match status" value="1"/>
</dbReference>
<dbReference type="SUPFAM" id="SSF52200">
    <property type="entry name" value="Toll/Interleukin receptor TIR domain"/>
    <property type="match status" value="1"/>
</dbReference>
<keyword evidence="1" id="KW-0433">Leucine-rich repeat</keyword>
<keyword evidence="3" id="KW-0611">Plant defense</keyword>
<dbReference type="Proteomes" id="UP001172457">
    <property type="component" value="Chromosome 4"/>
</dbReference>
<dbReference type="PANTHER" id="PTHR11017:SF448">
    <property type="entry name" value="TIR DOMAIN, P-LOOP CONTAINING NUCLEOSIDE TRIPHOSPHATE HYDROLASE"/>
    <property type="match status" value="1"/>
</dbReference>
<dbReference type="InterPro" id="IPR058192">
    <property type="entry name" value="WHD_ROQ1-like"/>
</dbReference>
<dbReference type="Pfam" id="PF00931">
    <property type="entry name" value="NB-ARC"/>
    <property type="match status" value="1"/>
</dbReference>
<dbReference type="GO" id="GO:0043531">
    <property type="term" value="F:ADP binding"/>
    <property type="evidence" value="ECO:0007669"/>
    <property type="project" value="InterPro"/>
</dbReference>
<dbReference type="PRINTS" id="PR00364">
    <property type="entry name" value="DISEASERSIST"/>
</dbReference>
<evidence type="ECO:0000256" key="2">
    <source>
        <dbReference type="ARBA" id="ARBA00022737"/>
    </source>
</evidence>
<dbReference type="InterPro" id="IPR032675">
    <property type="entry name" value="LRR_dom_sf"/>
</dbReference>
<dbReference type="PROSITE" id="PS50104">
    <property type="entry name" value="TIR"/>
    <property type="match status" value="1"/>
</dbReference>
<accession>A0AA38TIU3</accession>
<feature type="domain" description="TIR" evidence="5">
    <location>
        <begin position="13"/>
        <end position="175"/>
    </location>
</feature>
<sequence>MASTSSLAIIPTANYDIFLSFRGEDTRHNFTDHLYETLTNAGIRTFRDNEDISRGDDLKPEIESAIKGSKGSIIVLSKNYATSTWCLDELWLILEQRSKFDHFVLPIFYDVDPSDVRNQDQTFKIEVKTSSKWTDDNVKRWREALTKVADLKGGILSGSEVDFLKKIVDDIYYKVARKIVNLPRNLIGMNARDEEINSWLEKTDIQVLAICGMGGSGKTTLADYIVSSNLQHFEITSVVKLGASGTCHKQDNMFELFEKFSEDLLRGRKGKVMRRYMIYRVLEMKKTLIVFDDIDDPSQLDLFLGTTKINERSKIIITTRKTNTHNWFSFRSWSCQEYTMPLLDNDESLKLLSLHAFELETPMRGYEELAKEVLEYCGGNPLALEVMGSSLKEVINIEFWRSTLDVLKGNMSFGIQCVLKRSYDSLPNKNNKELFLHIACFFVGEDKDYVEKILEHDYYALSGIKVLTNRCLLSVSPNNKVMMHQLIQEMGRSIVLQESNIPAKRSRVWLSSDSYKIMRKGEGSETMEGLVLDMQLLWNDRHESESSNLRTDSLTKMDNLKLLRLNEAHLIGSYRDVSQDLRWLCWRGFHLTTIPFGLFQGNLVAIDMRHSNLEVFEPPIVLQSLKTLNLQGSQSLSEIRNIYRLPSLETLILCHCYELVHFCESIGDLKNLSLLNMIGCKSLPRVVVSNRSLEASTSSGGNSQQTSFSLPHSLIWLSLRSCNLECTEYFPLSFKVQPKLQYLDLGGGWFESLPEYNHLENLRVLDLTSCRKLKWILCLPSALAELYVYFCYSLERITFESHQFTLQEFGYQGCIKLSEIEGFIKLVPIAKLDATDLGHMEWLKEYQNHVVSLVGDEELITIGRSKRIQMLYELGIMSTSLPDIRDPNITLEYISESQSLSFEVPPCPENKRLIGLNVGFRYTISGKEWTWFAKINTTNDVDYMYNPHLFGDPGAGNVGIWLSFWPIGSKLSIKDKVNVSIIVMSGVLEVQECGASLVYVDDDETLENNTQWDLSAFQLTTGAFYLCRRDLFMLMEVGRLTPGWLSILVGDNIDDTEVRGWRKTGRPYLLDPSLMEFSDPSLTELSYPSRRELQPSCRRVFQGLLSTKLSELSFTKSKQD</sequence>
<dbReference type="InterPro" id="IPR000157">
    <property type="entry name" value="TIR_dom"/>
</dbReference>
<dbReference type="InterPro" id="IPR044974">
    <property type="entry name" value="Disease_R_plants"/>
</dbReference>
<evidence type="ECO:0000256" key="1">
    <source>
        <dbReference type="ARBA" id="ARBA00022614"/>
    </source>
</evidence>
<keyword evidence="4" id="KW-0520">NAD</keyword>
<reference evidence="6" key="1">
    <citation type="submission" date="2023-03" db="EMBL/GenBank/DDBJ databases">
        <title>Chromosome-scale reference genome and RAD-based genetic map of yellow starthistle (Centaurea solstitialis) reveal putative structural variation and QTLs associated with invader traits.</title>
        <authorList>
            <person name="Reatini B."/>
            <person name="Cang F.A."/>
            <person name="Jiang Q."/>
            <person name="Mckibben M.T.W."/>
            <person name="Barker M.S."/>
            <person name="Rieseberg L.H."/>
            <person name="Dlugosch K.M."/>
        </authorList>
    </citation>
    <scope>NUCLEOTIDE SEQUENCE</scope>
    <source>
        <strain evidence="6">CAN-66</strain>
        <tissue evidence="6">Leaf</tissue>
    </source>
</reference>
<dbReference type="GO" id="GO:0006952">
    <property type="term" value="P:defense response"/>
    <property type="evidence" value="ECO:0007669"/>
    <property type="project" value="UniProtKB-KW"/>
</dbReference>
<dbReference type="Gene3D" id="3.40.50.10140">
    <property type="entry name" value="Toll/interleukin-1 receptor homology (TIR) domain"/>
    <property type="match status" value="1"/>
</dbReference>
<dbReference type="GO" id="GO:0007165">
    <property type="term" value="P:signal transduction"/>
    <property type="evidence" value="ECO:0007669"/>
    <property type="project" value="InterPro"/>
</dbReference>